<dbReference type="InterPro" id="IPR029044">
    <property type="entry name" value="Nucleotide-diphossugar_trans"/>
</dbReference>
<gene>
    <name evidence="1" type="ORF">UFOVP1624_35</name>
</gene>
<dbReference type="Gene3D" id="3.90.550.10">
    <property type="entry name" value="Spore Coat Polysaccharide Biosynthesis Protein SpsA, Chain A"/>
    <property type="match status" value="1"/>
</dbReference>
<accession>A0A6J5SZ83</accession>
<dbReference type="SUPFAM" id="SSF53448">
    <property type="entry name" value="Nucleotide-diphospho-sugar transferases"/>
    <property type="match status" value="1"/>
</dbReference>
<dbReference type="EMBL" id="LR797499">
    <property type="protein sequence ID" value="CAB4219981.1"/>
    <property type="molecule type" value="Genomic_DNA"/>
</dbReference>
<evidence type="ECO:0008006" key="2">
    <source>
        <dbReference type="Google" id="ProtNLM"/>
    </source>
</evidence>
<organism evidence="1">
    <name type="scientific">uncultured Caudovirales phage</name>
    <dbReference type="NCBI Taxonomy" id="2100421"/>
    <lineage>
        <taxon>Viruses</taxon>
        <taxon>Duplodnaviria</taxon>
        <taxon>Heunggongvirae</taxon>
        <taxon>Uroviricota</taxon>
        <taxon>Caudoviricetes</taxon>
        <taxon>Peduoviridae</taxon>
        <taxon>Maltschvirus</taxon>
        <taxon>Maltschvirus maltsch</taxon>
    </lineage>
</organism>
<sequence length="224" mass="25753">MKIGIGVTSYNRPKHLDLWVEQILPITPENVKVHIEVDKDTDRRGVAYRKNECLKALKGCDYIFLFDDDCFPIAEGWIDFFINAHKETGQHHFLYLKETSTIKKINENNGIAKYNNCGGTMLFLTKKVIKEVGGFCKDYGIYGYEHAGYSRRIHAAGLTPMGEYLSPLGTEDFIYAMDYDNYLPFNKQVNHKPSLIDELNSLESYVQKNKSVFLEDIKTTFQAL</sequence>
<protein>
    <recommendedName>
        <fullName evidence="2">Glycosyltransferase</fullName>
    </recommendedName>
</protein>
<name>A0A6J5SZ83_9CAUD</name>
<evidence type="ECO:0000313" key="1">
    <source>
        <dbReference type="EMBL" id="CAB4219981.1"/>
    </source>
</evidence>
<reference evidence="1" key="1">
    <citation type="submission" date="2020-05" db="EMBL/GenBank/DDBJ databases">
        <authorList>
            <person name="Chiriac C."/>
            <person name="Salcher M."/>
            <person name="Ghai R."/>
            <person name="Kavagutti S V."/>
        </authorList>
    </citation>
    <scope>NUCLEOTIDE SEQUENCE</scope>
</reference>
<proteinExistence type="predicted"/>